<evidence type="ECO:0000256" key="4">
    <source>
        <dbReference type="ARBA" id="ARBA00022692"/>
    </source>
</evidence>
<dbReference type="GO" id="GO:0006828">
    <property type="term" value="P:manganese ion transport"/>
    <property type="evidence" value="ECO:0007669"/>
    <property type="project" value="TreeGrafter"/>
</dbReference>
<feature type="transmembrane region" description="Helical" evidence="9">
    <location>
        <begin position="78"/>
        <end position="100"/>
    </location>
</feature>
<dbReference type="GO" id="GO:0016020">
    <property type="term" value="C:membrane"/>
    <property type="evidence" value="ECO:0007669"/>
    <property type="project" value="UniProtKB-SubCell"/>
</dbReference>
<dbReference type="InterPro" id="IPR058533">
    <property type="entry name" value="Cation_efflux_TM"/>
</dbReference>
<evidence type="ECO:0000313" key="13">
    <source>
        <dbReference type="Proteomes" id="UP000386466"/>
    </source>
</evidence>
<feature type="transmembrane region" description="Helical" evidence="9">
    <location>
        <begin position="213"/>
        <end position="235"/>
    </location>
</feature>
<evidence type="ECO:0000313" key="12">
    <source>
        <dbReference type="EMBL" id="VFV21862.1"/>
    </source>
</evidence>
<evidence type="ECO:0000256" key="5">
    <source>
        <dbReference type="ARBA" id="ARBA00022833"/>
    </source>
</evidence>
<dbReference type="GO" id="GO:0006882">
    <property type="term" value="P:intracellular zinc ion homeostasis"/>
    <property type="evidence" value="ECO:0007669"/>
    <property type="project" value="TreeGrafter"/>
</dbReference>
<evidence type="ECO:0000256" key="7">
    <source>
        <dbReference type="ARBA" id="ARBA00022989"/>
    </source>
</evidence>
<dbReference type="Pfam" id="PF01545">
    <property type="entry name" value="Cation_efflux"/>
    <property type="match status" value="1"/>
</dbReference>
<accession>A0A485MV32</accession>
<dbReference type="NCBIfam" id="TIGR01297">
    <property type="entry name" value="CDF"/>
    <property type="match status" value="1"/>
</dbReference>
<dbReference type="AlphaFoldDB" id="A0A485MV32"/>
<dbReference type="InterPro" id="IPR027469">
    <property type="entry name" value="Cation_efflux_TMD_sf"/>
</dbReference>
<reference evidence="12 13" key="1">
    <citation type="submission" date="2019-01" db="EMBL/GenBank/DDBJ databases">
        <authorList>
            <person name="Alioto T."/>
            <person name="Alioto T."/>
        </authorList>
    </citation>
    <scope>NUCLEOTIDE SEQUENCE [LARGE SCALE GENOMIC DNA]</scope>
</reference>
<feature type="transmembrane region" description="Helical" evidence="9">
    <location>
        <begin position="39"/>
        <end position="58"/>
    </location>
</feature>
<keyword evidence="4 9" id="KW-0812">Transmembrane</keyword>
<evidence type="ECO:0000256" key="9">
    <source>
        <dbReference type="SAM" id="Phobius"/>
    </source>
</evidence>
<keyword evidence="7 9" id="KW-1133">Transmembrane helix</keyword>
<evidence type="ECO:0000256" key="6">
    <source>
        <dbReference type="ARBA" id="ARBA00022906"/>
    </source>
</evidence>
<sequence>MGRYSGRSFRLVLLCAVSALLFVMELVIAHIGNSLSLASDAFAVLSHFVSMIIAWLGVRASRIKRHRKSTFGFLRADVVGAFGNSIFAVALMFSILVEAVKRYIDPQKTEEPLLVLSAGVIGLFFSVLNYVTLDCCYCTAHRPQGDTETAQGPYRPESTVGALGWEGLGKRGRTYTQHKVSSLNAGDSLNTQNEPEETMKKEKKSEALNIRGVLLHVMGDALGSVVVVVTAIIFYVRPLKGEDPCNWQCYIDPSLTVIMVAIILSSAFPLIKETAAILLQMVPKGVNTEELMSKLSAVPGVSSVHEVHIWELISGKIIATLHIKYRKDRGYQDASMKIREIFHNAGIHNVTIQFEHVDLKETMEQKDLLLLCSSPCISKGCEKQLCCPPGALPLAHVNGCAEHNGCPPLDTYPSDGLRGQVTREVAIEVSLDSCLSDHGQALSKTQEDQHYVNSTHF</sequence>
<comment type="similarity">
    <text evidence="2">Belongs to the cation diffusion facilitator (CDF) transporter (TC 2.A.4) family. SLC30A subfamily.</text>
</comment>
<evidence type="ECO:0000259" key="11">
    <source>
        <dbReference type="Pfam" id="PF16916"/>
    </source>
</evidence>
<keyword evidence="6" id="KW-0406">Ion transport</keyword>
<dbReference type="EMBL" id="CAAGRJ010004009">
    <property type="protein sequence ID" value="VFV21862.1"/>
    <property type="molecule type" value="Genomic_DNA"/>
</dbReference>
<proteinExistence type="inferred from homology"/>
<dbReference type="SUPFAM" id="SSF161111">
    <property type="entry name" value="Cation efflux protein transmembrane domain-like"/>
    <property type="match status" value="1"/>
</dbReference>
<evidence type="ECO:0000256" key="8">
    <source>
        <dbReference type="ARBA" id="ARBA00023136"/>
    </source>
</evidence>
<evidence type="ECO:0000256" key="3">
    <source>
        <dbReference type="ARBA" id="ARBA00022448"/>
    </source>
</evidence>
<keyword evidence="3" id="KW-0813">Transport</keyword>
<organism evidence="12 13">
    <name type="scientific">Lynx pardinus</name>
    <name type="common">Iberian lynx</name>
    <name type="synonym">Felis pardina</name>
    <dbReference type="NCBI Taxonomy" id="191816"/>
    <lineage>
        <taxon>Eukaryota</taxon>
        <taxon>Metazoa</taxon>
        <taxon>Chordata</taxon>
        <taxon>Craniata</taxon>
        <taxon>Vertebrata</taxon>
        <taxon>Euteleostomi</taxon>
        <taxon>Mammalia</taxon>
        <taxon>Eutheria</taxon>
        <taxon>Laurasiatheria</taxon>
        <taxon>Carnivora</taxon>
        <taxon>Feliformia</taxon>
        <taxon>Felidae</taxon>
        <taxon>Felinae</taxon>
        <taxon>Lynx</taxon>
    </lineage>
</organism>
<feature type="domain" description="Cation efflux protein cytoplasmic" evidence="11">
    <location>
        <begin position="283"/>
        <end position="356"/>
    </location>
</feature>
<dbReference type="Proteomes" id="UP000386466">
    <property type="component" value="Unassembled WGS sequence"/>
</dbReference>
<evidence type="ECO:0000259" key="10">
    <source>
        <dbReference type="Pfam" id="PF01545"/>
    </source>
</evidence>
<keyword evidence="13" id="KW-1185">Reference proteome</keyword>
<feature type="domain" description="Cation efflux protein transmembrane" evidence="10">
    <location>
        <begin position="14"/>
        <end position="279"/>
    </location>
</feature>
<protein>
    <submittedName>
        <fullName evidence="12">Zinc transporter 10</fullName>
    </submittedName>
</protein>
<dbReference type="InterPro" id="IPR002524">
    <property type="entry name" value="Cation_efflux"/>
</dbReference>
<feature type="transmembrane region" description="Helical" evidence="9">
    <location>
        <begin position="255"/>
        <end position="271"/>
    </location>
</feature>
<name>A0A485MV32_LYNPA</name>
<dbReference type="Pfam" id="PF16916">
    <property type="entry name" value="ZT_dimer"/>
    <property type="match status" value="1"/>
</dbReference>
<dbReference type="Gene3D" id="1.20.1510.10">
    <property type="entry name" value="Cation efflux protein transmembrane domain"/>
    <property type="match status" value="1"/>
</dbReference>
<keyword evidence="8 9" id="KW-0472">Membrane</keyword>
<dbReference type="PANTHER" id="PTHR45820">
    <property type="entry name" value="FI23527P1"/>
    <property type="match status" value="1"/>
</dbReference>
<keyword evidence="5" id="KW-0862">Zinc</keyword>
<gene>
    <name evidence="12" type="ORF">LYPA_23C014377</name>
</gene>
<feature type="transmembrane region" description="Helical" evidence="9">
    <location>
        <begin position="112"/>
        <end position="133"/>
    </location>
</feature>
<dbReference type="GO" id="GO:0005385">
    <property type="term" value="F:zinc ion transmembrane transporter activity"/>
    <property type="evidence" value="ECO:0007669"/>
    <property type="project" value="TreeGrafter"/>
</dbReference>
<dbReference type="PANTHER" id="PTHR45820:SF3">
    <property type="entry name" value="CALCIUM_MANGANESE ANTIPORTER SLC30A10"/>
    <property type="match status" value="1"/>
</dbReference>
<evidence type="ECO:0000256" key="1">
    <source>
        <dbReference type="ARBA" id="ARBA00004141"/>
    </source>
</evidence>
<keyword evidence="6" id="KW-0864">Zinc transport</keyword>
<dbReference type="GO" id="GO:0010312">
    <property type="term" value="P:detoxification of zinc ion"/>
    <property type="evidence" value="ECO:0007669"/>
    <property type="project" value="TreeGrafter"/>
</dbReference>
<evidence type="ECO:0000256" key="2">
    <source>
        <dbReference type="ARBA" id="ARBA00008873"/>
    </source>
</evidence>
<comment type="subcellular location">
    <subcellularLocation>
        <location evidence="1">Membrane</location>
        <topology evidence="1">Multi-pass membrane protein</topology>
    </subcellularLocation>
</comment>
<dbReference type="InterPro" id="IPR027470">
    <property type="entry name" value="Cation_efflux_CTD"/>
</dbReference>